<dbReference type="GO" id="GO:0003677">
    <property type="term" value="F:DNA binding"/>
    <property type="evidence" value="ECO:0007669"/>
    <property type="project" value="InterPro"/>
</dbReference>
<accession>A0A4Y3QUH7</accession>
<evidence type="ECO:0000259" key="1">
    <source>
        <dbReference type="PROSITE" id="PS50943"/>
    </source>
</evidence>
<proteinExistence type="predicted"/>
<name>A0A4Y3QUH7_STRCI</name>
<sequence>MGHAEEFVERVREALQDRRMSIRSASRALSYDHAYLSRVLAGKQEPSPELTDRLRRLLRLGEDDLPAGRAPAPPASVADFLPAGDPLAPLDVRTGRRIGTNAVSALSQRVHALRLADDVVYGHDLIGPALRELRGAVRLYRESTHTEDVGRELLRVIGELGQIAGWVASDAGRYDEAERIYRLGLSAAHTAGDATLASQLLGSLAYQLSNTGQESAAREMALAALDGAPGAPPRARALNFDRVAWAYAMTGQAQSAMRAVGDAGEALAGHGGESEPSWLYWVDAGELEVMEARVHTELHRPLRAVPLLRRVLDQYDTTHTRELALYSSWLAMALADANEPEEAAATTQRVITLSSAGSSERAALRSSALLHRLEKFRDVPEVAALLAEHRVA</sequence>
<feature type="domain" description="HTH cro/C1-type" evidence="1">
    <location>
        <begin position="11"/>
        <end position="65"/>
    </location>
</feature>
<evidence type="ECO:0000313" key="3">
    <source>
        <dbReference type="Proteomes" id="UP000319210"/>
    </source>
</evidence>
<comment type="caution">
    <text evidence="2">The sequence shown here is derived from an EMBL/GenBank/DDBJ whole genome shotgun (WGS) entry which is preliminary data.</text>
</comment>
<dbReference type="InterPro" id="IPR001387">
    <property type="entry name" value="Cro/C1-type_HTH"/>
</dbReference>
<keyword evidence="3" id="KW-1185">Reference proteome</keyword>
<dbReference type="Proteomes" id="UP000319210">
    <property type="component" value="Unassembled WGS sequence"/>
</dbReference>
<dbReference type="SUPFAM" id="SSF48452">
    <property type="entry name" value="TPR-like"/>
    <property type="match status" value="1"/>
</dbReference>
<protein>
    <recommendedName>
        <fullName evidence="1">HTH cro/C1-type domain-containing protein</fullName>
    </recommendedName>
</protein>
<dbReference type="EMBL" id="BJMM01000004">
    <property type="protein sequence ID" value="GEB48901.1"/>
    <property type="molecule type" value="Genomic_DNA"/>
</dbReference>
<gene>
    <name evidence="2" type="ORF">SCA03_14520</name>
</gene>
<dbReference type="InterPro" id="IPR011990">
    <property type="entry name" value="TPR-like_helical_dom_sf"/>
</dbReference>
<evidence type="ECO:0000313" key="2">
    <source>
        <dbReference type="EMBL" id="GEB48901.1"/>
    </source>
</evidence>
<dbReference type="PROSITE" id="PS50943">
    <property type="entry name" value="HTH_CROC1"/>
    <property type="match status" value="1"/>
</dbReference>
<dbReference type="Pfam" id="PF13560">
    <property type="entry name" value="HTH_31"/>
    <property type="match status" value="1"/>
</dbReference>
<dbReference type="InterPro" id="IPR010982">
    <property type="entry name" value="Lambda_DNA-bd_dom_sf"/>
</dbReference>
<dbReference type="AlphaFoldDB" id="A0A4Y3QUH7"/>
<dbReference type="SUPFAM" id="SSF47413">
    <property type="entry name" value="lambda repressor-like DNA-binding domains"/>
    <property type="match status" value="1"/>
</dbReference>
<dbReference type="SMART" id="SM00530">
    <property type="entry name" value="HTH_XRE"/>
    <property type="match status" value="1"/>
</dbReference>
<organism evidence="2 3">
    <name type="scientific">Streptomyces cacaoi</name>
    <dbReference type="NCBI Taxonomy" id="1898"/>
    <lineage>
        <taxon>Bacteria</taxon>
        <taxon>Bacillati</taxon>
        <taxon>Actinomycetota</taxon>
        <taxon>Actinomycetes</taxon>
        <taxon>Kitasatosporales</taxon>
        <taxon>Streptomycetaceae</taxon>
        <taxon>Streptomyces</taxon>
    </lineage>
</organism>
<dbReference type="Gene3D" id="1.25.40.10">
    <property type="entry name" value="Tetratricopeptide repeat domain"/>
    <property type="match status" value="1"/>
</dbReference>
<reference evidence="2 3" key="1">
    <citation type="submission" date="2019-06" db="EMBL/GenBank/DDBJ databases">
        <title>Whole genome shotgun sequence of Streptomyces cacaoi subsp. cacaoi NBRC 12748.</title>
        <authorList>
            <person name="Hosoyama A."/>
            <person name="Uohara A."/>
            <person name="Ohji S."/>
            <person name="Ichikawa N."/>
        </authorList>
    </citation>
    <scope>NUCLEOTIDE SEQUENCE [LARGE SCALE GENOMIC DNA]</scope>
    <source>
        <strain evidence="2 3">NBRC 12748</strain>
    </source>
</reference>
<dbReference type="CDD" id="cd00093">
    <property type="entry name" value="HTH_XRE"/>
    <property type="match status" value="1"/>
</dbReference>